<gene>
    <name evidence="2" type="ordered locus">Dalk_5218</name>
</gene>
<keyword evidence="3" id="KW-1185">Reference proteome</keyword>
<sequence length="59" mass="6576">MKKPLPDSDVFNDANSCSDPFGQAWPDQRGAVNCGSRLRRRRIFPKGKAEPEAASRQSE</sequence>
<evidence type="ECO:0000313" key="3">
    <source>
        <dbReference type="Proteomes" id="UP000000739"/>
    </source>
</evidence>
<organism evidence="2 3">
    <name type="scientific">Desulfatibacillum aliphaticivorans</name>
    <dbReference type="NCBI Taxonomy" id="218208"/>
    <lineage>
        <taxon>Bacteria</taxon>
        <taxon>Pseudomonadati</taxon>
        <taxon>Thermodesulfobacteriota</taxon>
        <taxon>Desulfobacteria</taxon>
        <taxon>Desulfobacterales</taxon>
        <taxon>Desulfatibacillaceae</taxon>
        <taxon>Desulfatibacillum</taxon>
    </lineage>
</organism>
<dbReference type="HOGENOM" id="CLU_2952814_0_0_7"/>
<feature type="region of interest" description="Disordered" evidence="1">
    <location>
        <begin position="1"/>
        <end position="24"/>
    </location>
</feature>
<dbReference type="Proteomes" id="UP000000739">
    <property type="component" value="Chromosome"/>
</dbReference>
<evidence type="ECO:0000313" key="2">
    <source>
        <dbReference type="EMBL" id="ACL06888.1"/>
    </source>
</evidence>
<dbReference type="KEGG" id="dal:Dalk_5218"/>
<reference evidence="2 3" key="1">
    <citation type="journal article" date="2012" name="Environ. Microbiol.">
        <title>The genome sequence of Desulfatibacillum alkenivorans AK-01: a blueprint for anaerobic alkane oxidation.</title>
        <authorList>
            <person name="Callaghan A.V."/>
            <person name="Morris B.E."/>
            <person name="Pereira I.A."/>
            <person name="McInerney M.J."/>
            <person name="Austin R.N."/>
            <person name="Groves J.T."/>
            <person name="Kukor J.J."/>
            <person name="Suflita J.M."/>
            <person name="Young L.Y."/>
            <person name="Zylstra G.J."/>
            <person name="Wawrik B."/>
        </authorList>
    </citation>
    <scope>NUCLEOTIDE SEQUENCE [LARGE SCALE GENOMIC DNA]</scope>
    <source>
        <strain evidence="2 3">AK-01</strain>
    </source>
</reference>
<name>B8FEA7_DESAL</name>
<proteinExistence type="predicted"/>
<accession>B8FEA7</accession>
<dbReference type="EMBL" id="CP001322">
    <property type="protein sequence ID" value="ACL06888.1"/>
    <property type="molecule type" value="Genomic_DNA"/>
</dbReference>
<dbReference type="AlphaFoldDB" id="B8FEA7"/>
<protein>
    <submittedName>
        <fullName evidence="2">Uncharacterized protein</fullName>
    </submittedName>
</protein>
<evidence type="ECO:0000256" key="1">
    <source>
        <dbReference type="SAM" id="MobiDB-lite"/>
    </source>
</evidence>